<evidence type="ECO:0000313" key="1">
    <source>
        <dbReference type="EMBL" id="SVD62679.1"/>
    </source>
</evidence>
<organism evidence="1">
    <name type="scientific">marine metagenome</name>
    <dbReference type="NCBI Taxonomy" id="408172"/>
    <lineage>
        <taxon>unclassified sequences</taxon>
        <taxon>metagenomes</taxon>
        <taxon>ecological metagenomes</taxon>
    </lineage>
</organism>
<reference evidence="1" key="1">
    <citation type="submission" date="2018-05" db="EMBL/GenBank/DDBJ databases">
        <authorList>
            <person name="Lanie J.A."/>
            <person name="Ng W.-L."/>
            <person name="Kazmierczak K.M."/>
            <person name="Andrzejewski T.M."/>
            <person name="Davidsen T.M."/>
            <person name="Wayne K.J."/>
            <person name="Tettelin H."/>
            <person name="Glass J.I."/>
            <person name="Rusch D."/>
            <person name="Podicherti R."/>
            <person name="Tsui H.-C.T."/>
            <person name="Winkler M.E."/>
        </authorList>
    </citation>
    <scope>NUCLEOTIDE SEQUENCE</scope>
</reference>
<accession>A0A382WVP0</accession>
<dbReference type="AlphaFoldDB" id="A0A382WVP0"/>
<protein>
    <submittedName>
        <fullName evidence="1">Uncharacterized protein</fullName>
    </submittedName>
</protein>
<gene>
    <name evidence="1" type="ORF">METZ01_LOCUS415533</name>
</gene>
<sequence>MKEALISAQFDQHLFKFHSNKLSN</sequence>
<proteinExistence type="predicted"/>
<dbReference type="EMBL" id="UINC01162754">
    <property type="protein sequence ID" value="SVD62679.1"/>
    <property type="molecule type" value="Genomic_DNA"/>
</dbReference>
<name>A0A382WVP0_9ZZZZ</name>